<evidence type="ECO:0000256" key="1">
    <source>
        <dbReference type="SAM" id="SignalP"/>
    </source>
</evidence>
<sequence>MTGSIFRGGVAAFLSVALFPIGSPASAADKETPVRDVPIGGMIAATINGTPVTLRVDPGAPGLVLMTTAAADRLGLKGGVMELGYSVGGQGAMQATTVRPMTLGATRVKRRIGFPSRKKVAIDARWIGRAYATVGDGSMGPGSLPESVVRIALHASRAGERTVALPMVDGGGVFGRLSGEFAQIIIGGQPVRIRFDPYHPRTTVTANAASLIAEAQRGTLTGSAEPVEIAFGIARPVRTMTLATPLAVGPLLLSTLGVRTSDVGSAAAIPEADAAPPDPDEIVVTAKGKRDPKRDRLTLGADLLDRCSAIVFDKPAKQISLTCA</sequence>
<keyword evidence="3" id="KW-1185">Reference proteome</keyword>
<dbReference type="RefSeq" id="WP_187503801.1">
    <property type="nucleotide sequence ID" value="NZ_CP162536.1"/>
</dbReference>
<dbReference type="InterPro" id="IPR021109">
    <property type="entry name" value="Peptidase_aspartic_dom_sf"/>
</dbReference>
<dbReference type="GO" id="GO:0008233">
    <property type="term" value="F:peptidase activity"/>
    <property type="evidence" value="ECO:0007669"/>
    <property type="project" value="UniProtKB-KW"/>
</dbReference>
<gene>
    <name evidence="2" type="ORF">H8S47_10395</name>
</gene>
<protein>
    <submittedName>
        <fullName evidence="2">Aspartyl protease family protein</fullName>
    </submittedName>
</protein>
<dbReference type="GO" id="GO:0006508">
    <property type="term" value="P:proteolysis"/>
    <property type="evidence" value="ECO:0007669"/>
    <property type="project" value="UniProtKB-KW"/>
</dbReference>
<comment type="caution">
    <text evidence="2">The sequence shown here is derived from an EMBL/GenBank/DDBJ whole genome shotgun (WGS) entry which is preliminary data.</text>
</comment>
<dbReference type="Pfam" id="PF13650">
    <property type="entry name" value="Asp_protease_2"/>
    <property type="match status" value="1"/>
</dbReference>
<keyword evidence="1" id="KW-0732">Signal</keyword>
<proteinExistence type="predicted"/>
<feature type="chain" id="PRO_5047326951" evidence="1">
    <location>
        <begin position="28"/>
        <end position="324"/>
    </location>
</feature>
<keyword evidence="2" id="KW-0378">Hydrolase</keyword>
<reference evidence="2 3" key="1">
    <citation type="submission" date="2020-08" db="EMBL/GenBank/DDBJ databases">
        <title>Putative novel bacterial strains isolated from necrotic wheat leaf tissues caused by Xanthomonas translucens.</title>
        <authorList>
            <person name="Tambong J.T."/>
        </authorList>
    </citation>
    <scope>NUCLEOTIDE SEQUENCE [LARGE SCALE GENOMIC DNA]</scope>
    <source>
        <strain evidence="3">DOAB 1063</strain>
    </source>
</reference>
<feature type="signal peptide" evidence="1">
    <location>
        <begin position="1"/>
        <end position="27"/>
    </location>
</feature>
<evidence type="ECO:0000313" key="2">
    <source>
        <dbReference type="EMBL" id="MBC3942086.1"/>
    </source>
</evidence>
<organism evidence="2 3">
    <name type="scientific">Sphingomonas albertensis</name>
    <dbReference type="NCBI Taxonomy" id="2762591"/>
    <lineage>
        <taxon>Bacteria</taxon>
        <taxon>Pseudomonadati</taxon>
        <taxon>Pseudomonadota</taxon>
        <taxon>Alphaproteobacteria</taxon>
        <taxon>Sphingomonadales</taxon>
        <taxon>Sphingomonadaceae</taxon>
        <taxon>Sphingomonas</taxon>
    </lineage>
</organism>
<dbReference type="EMBL" id="JACONT010000020">
    <property type="protein sequence ID" value="MBC3942086.1"/>
    <property type="molecule type" value="Genomic_DNA"/>
</dbReference>
<name>A0ABR7ANQ9_9SPHN</name>
<keyword evidence="2" id="KW-0645">Protease</keyword>
<dbReference type="Gene3D" id="2.40.70.10">
    <property type="entry name" value="Acid Proteases"/>
    <property type="match status" value="1"/>
</dbReference>
<dbReference type="Proteomes" id="UP000597613">
    <property type="component" value="Unassembled WGS sequence"/>
</dbReference>
<evidence type="ECO:0000313" key="3">
    <source>
        <dbReference type="Proteomes" id="UP000597613"/>
    </source>
</evidence>
<accession>A0ABR7ANQ9</accession>